<keyword evidence="1" id="KW-0805">Transcription regulation</keyword>
<dbReference type="Pfam" id="PF01638">
    <property type="entry name" value="HxlR"/>
    <property type="match status" value="1"/>
</dbReference>
<dbReference type="eggNOG" id="COG1733">
    <property type="taxonomic scope" value="Bacteria"/>
</dbReference>
<organism evidence="5 6">
    <name type="scientific">Carnobacterium divergens DSM 20623</name>
    <dbReference type="NCBI Taxonomy" id="1449336"/>
    <lineage>
        <taxon>Bacteria</taxon>
        <taxon>Bacillati</taxon>
        <taxon>Bacillota</taxon>
        <taxon>Bacilli</taxon>
        <taxon>Lactobacillales</taxon>
        <taxon>Carnobacteriaceae</taxon>
        <taxon>Carnobacterium</taxon>
    </lineage>
</organism>
<reference evidence="5 6" key="1">
    <citation type="journal article" date="2015" name="Genome Announc.">
        <title>Expanding the biotechnology potential of lactobacilli through comparative genomics of 213 strains and associated genera.</title>
        <authorList>
            <person name="Sun Z."/>
            <person name="Harris H.M."/>
            <person name="McCann A."/>
            <person name="Guo C."/>
            <person name="Argimon S."/>
            <person name="Zhang W."/>
            <person name="Yang X."/>
            <person name="Jeffery I.B."/>
            <person name="Cooney J.C."/>
            <person name="Kagawa T.F."/>
            <person name="Liu W."/>
            <person name="Song Y."/>
            <person name="Salvetti E."/>
            <person name="Wrobel A."/>
            <person name="Rasinkangas P."/>
            <person name="Parkhill J."/>
            <person name="Rea M.C."/>
            <person name="O'Sullivan O."/>
            <person name="Ritari J."/>
            <person name="Douillard F.P."/>
            <person name="Paul Ross R."/>
            <person name="Yang R."/>
            <person name="Briner A.E."/>
            <person name="Felis G.E."/>
            <person name="de Vos W.M."/>
            <person name="Barrangou R."/>
            <person name="Klaenhammer T.R."/>
            <person name="Caufield P.W."/>
            <person name="Cui Y."/>
            <person name="Zhang H."/>
            <person name="O'Toole P.W."/>
        </authorList>
    </citation>
    <scope>NUCLEOTIDE SEQUENCE [LARGE SCALE GENOMIC DNA]</scope>
    <source>
        <strain evidence="5 6">DSM 20623</strain>
    </source>
</reference>
<gene>
    <name evidence="5" type="ORF">IV74_GL001181</name>
</gene>
<evidence type="ECO:0000256" key="2">
    <source>
        <dbReference type="ARBA" id="ARBA00023125"/>
    </source>
</evidence>
<dbReference type="RefSeq" id="WP_034568298.1">
    <property type="nucleotide sequence ID" value="NZ_JQBS01000001.1"/>
</dbReference>
<dbReference type="AlphaFoldDB" id="A0A0R2I7U3"/>
<dbReference type="Proteomes" id="UP000051658">
    <property type="component" value="Unassembled WGS sequence"/>
</dbReference>
<dbReference type="Gene3D" id="1.10.10.10">
    <property type="entry name" value="Winged helix-like DNA-binding domain superfamily/Winged helix DNA-binding domain"/>
    <property type="match status" value="1"/>
</dbReference>
<name>A0A0R2I7U3_CARDV</name>
<dbReference type="GeneID" id="89589683"/>
<dbReference type="PROSITE" id="PS51118">
    <property type="entry name" value="HTH_HXLR"/>
    <property type="match status" value="1"/>
</dbReference>
<dbReference type="EMBL" id="JQBS01000001">
    <property type="protein sequence ID" value="KRN57924.1"/>
    <property type="molecule type" value="Genomic_DNA"/>
</dbReference>
<dbReference type="InterPro" id="IPR036390">
    <property type="entry name" value="WH_DNA-bd_sf"/>
</dbReference>
<dbReference type="PATRIC" id="fig|1449336.4.peg.1207"/>
<dbReference type="GO" id="GO:0003677">
    <property type="term" value="F:DNA binding"/>
    <property type="evidence" value="ECO:0007669"/>
    <property type="project" value="UniProtKB-KW"/>
</dbReference>
<comment type="caution">
    <text evidence="5">The sequence shown here is derived from an EMBL/GenBank/DDBJ whole genome shotgun (WGS) entry which is preliminary data.</text>
</comment>
<evidence type="ECO:0000256" key="3">
    <source>
        <dbReference type="ARBA" id="ARBA00023163"/>
    </source>
</evidence>
<feature type="domain" description="HTH hxlR-type" evidence="4">
    <location>
        <begin position="10"/>
        <end position="108"/>
    </location>
</feature>
<accession>A0A0R2I7U3</accession>
<keyword evidence="3" id="KW-0804">Transcription</keyword>
<dbReference type="SUPFAM" id="SSF46785">
    <property type="entry name" value="Winged helix' DNA-binding domain"/>
    <property type="match status" value="1"/>
</dbReference>
<evidence type="ECO:0000313" key="5">
    <source>
        <dbReference type="EMBL" id="KRN57924.1"/>
    </source>
</evidence>
<dbReference type="PANTHER" id="PTHR33204">
    <property type="entry name" value="TRANSCRIPTIONAL REGULATOR, MARR FAMILY"/>
    <property type="match status" value="1"/>
</dbReference>
<dbReference type="InterPro" id="IPR036388">
    <property type="entry name" value="WH-like_DNA-bd_sf"/>
</dbReference>
<evidence type="ECO:0000259" key="4">
    <source>
        <dbReference type="PROSITE" id="PS51118"/>
    </source>
</evidence>
<dbReference type="InterPro" id="IPR002577">
    <property type="entry name" value="HTH_HxlR"/>
</dbReference>
<proteinExistence type="predicted"/>
<keyword evidence="6" id="KW-1185">Reference proteome</keyword>
<dbReference type="PANTHER" id="PTHR33204:SF37">
    <property type="entry name" value="HTH-TYPE TRANSCRIPTIONAL REGULATOR YODB"/>
    <property type="match status" value="1"/>
</dbReference>
<keyword evidence="2" id="KW-0238">DNA-binding</keyword>
<sequence length="110" mass="12605">MIKKEEMPLCDVATTVQLIGSKWKTLIIRDLITGPKRNSELHRSLAGVSQKVLTASLTSMIEDGLVERIDFEKVPPHIEYQLTPLGESLLPVIEAMRKWGQFYKEQDLRR</sequence>
<evidence type="ECO:0000313" key="6">
    <source>
        <dbReference type="Proteomes" id="UP000051658"/>
    </source>
</evidence>
<evidence type="ECO:0000256" key="1">
    <source>
        <dbReference type="ARBA" id="ARBA00023015"/>
    </source>
</evidence>
<protein>
    <recommendedName>
        <fullName evidence="4">HTH hxlR-type domain-containing protein</fullName>
    </recommendedName>
</protein>